<organism evidence="2 3">
    <name type="scientific">Magnetospirillum sulfuroxidans</name>
    <dbReference type="NCBI Taxonomy" id="611300"/>
    <lineage>
        <taxon>Bacteria</taxon>
        <taxon>Pseudomonadati</taxon>
        <taxon>Pseudomonadota</taxon>
        <taxon>Alphaproteobacteria</taxon>
        <taxon>Rhodospirillales</taxon>
        <taxon>Rhodospirillaceae</taxon>
        <taxon>Magnetospirillum</taxon>
    </lineage>
</organism>
<feature type="region of interest" description="Disordered" evidence="1">
    <location>
        <begin position="1"/>
        <end position="65"/>
    </location>
</feature>
<proteinExistence type="predicted"/>
<dbReference type="EMBL" id="JAGTUF010000001">
    <property type="protein sequence ID" value="MBR9970781.1"/>
    <property type="molecule type" value="Genomic_DNA"/>
</dbReference>
<dbReference type="Proteomes" id="UP000680714">
    <property type="component" value="Unassembled WGS sequence"/>
</dbReference>
<dbReference type="RefSeq" id="WP_211546240.1">
    <property type="nucleotide sequence ID" value="NZ_JAGTUF010000001.1"/>
</dbReference>
<name>A0ABS5I8L6_9PROT</name>
<keyword evidence="3" id="KW-1185">Reference proteome</keyword>
<sequence>MQAVSAQPSPALLQRLDRPDNHDTRKQENASQSVFASYAFGPMDLNKNNTDTDKKDGAGISGAGLGKNPLSAASLSFVTSVQDVGSSSDGGGQKAF</sequence>
<reference evidence="2 3" key="1">
    <citation type="submission" date="2021-04" db="EMBL/GenBank/DDBJ databases">
        <title>Magnetospirillum sulfuroxidans sp. nov., a facultative chemolithoautotrophic sulfur-oxidizing alphaproteobacterium isolated from freshwater sediment and proposals for Paramagetospirillum gen. nov., and Magnetospirillaceae fam. nov.</title>
        <authorList>
            <person name="Koziaeva V."/>
            <person name="Geelhoed J.S."/>
            <person name="Sorokin D.Y."/>
            <person name="Grouzdev D.S."/>
        </authorList>
    </citation>
    <scope>NUCLEOTIDE SEQUENCE [LARGE SCALE GENOMIC DNA]</scope>
    <source>
        <strain evidence="2 3">J10</strain>
    </source>
</reference>
<gene>
    <name evidence="2" type="ORF">KEC16_03525</name>
</gene>
<comment type="caution">
    <text evidence="2">The sequence shown here is derived from an EMBL/GenBank/DDBJ whole genome shotgun (WGS) entry which is preliminary data.</text>
</comment>
<accession>A0ABS5I8L6</accession>
<evidence type="ECO:0000313" key="3">
    <source>
        <dbReference type="Proteomes" id="UP000680714"/>
    </source>
</evidence>
<feature type="compositionally biased region" description="Basic and acidic residues" evidence="1">
    <location>
        <begin position="15"/>
        <end position="28"/>
    </location>
</feature>
<protein>
    <submittedName>
        <fullName evidence="2">Uncharacterized protein</fullName>
    </submittedName>
</protein>
<evidence type="ECO:0000313" key="2">
    <source>
        <dbReference type="EMBL" id="MBR9970781.1"/>
    </source>
</evidence>
<evidence type="ECO:0000256" key="1">
    <source>
        <dbReference type="SAM" id="MobiDB-lite"/>
    </source>
</evidence>